<evidence type="ECO:0000256" key="1">
    <source>
        <dbReference type="ARBA" id="ARBA00023015"/>
    </source>
</evidence>
<protein>
    <submittedName>
        <fullName evidence="5">Helix-turn-helix transcriptional regulator</fullName>
    </submittedName>
</protein>
<evidence type="ECO:0000256" key="2">
    <source>
        <dbReference type="ARBA" id="ARBA00023125"/>
    </source>
</evidence>
<dbReference type="EMBL" id="MTCP01000014">
    <property type="protein sequence ID" value="OLY67084.1"/>
    <property type="molecule type" value="Genomic_DNA"/>
</dbReference>
<comment type="caution">
    <text evidence="5">The sequence shown here is derived from an EMBL/GenBank/DDBJ whole genome shotgun (WGS) entry which is preliminary data.</text>
</comment>
<reference evidence="5" key="2">
    <citation type="submission" date="2020-09" db="EMBL/GenBank/DDBJ databases">
        <title>Characterization of IncC plasmids in Enterobacterales of food-producing animals originating from China.</title>
        <authorList>
            <person name="Zhang Y."/>
            <person name="Lei C.-W."/>
        </authorList>
    </citation>
    <scope>NUCLEOTIDE SEQUENCE</scope>
    <source>
        <strain evidence="5">CC1</strain>
    </source>
</reference>
<dbReference type="PRINTS" id="PR00038">
    <property type="entry name" value="HTHLUXR"/>
</dbReference>
<dbReference type="PROSITE" id="PS00622">
    <property type="entry name" value="HTH_LUXR_1"/>
    <property type="match status" value="1"/>
</dbReference>
<keyword evidence="1" id="KW-0805">Transcription regulation</keyword>
<gene>
    <name evidence="6" type="ORF">BWD41_21815</name>
    <name evidence="5" type="ORF">ID160_08915</name>
</gene>
<dbReference type="FunFam" id="1.10.10.10:FF:000153">
    <property type="entry name" value="LuxR family transcriptional regulator"/>
    <property type="match status" value="1"/>
</dbReference>
<sequence length="220" mass="25296">MLNMDSKIILISNQSIQTQLLLDYLNKQNDILVDFVNISRPDMSFIVEGSIILYDIQASSRKLKNVWSKLLNDSAYSLRVYIINCLRSLPLYESMLWPNFESIVPNNCSTEYLLELLKEGLKTSRPPRSLSPLPEYVNLTPSDNNYGVLTEREYEILTELSKGASNVEIANAFFISENTVRTHIYNIFKKISVNNRTQAACWANLHLRSLALDQLPRKEM</sequence>
<evidence type="ECO:0000256" key="3">
    <source>
        <dbReference type="ARBA" id="ARBA00023163"/>
    </source>
</evidence>
<accession>A0A1R0FRD4</accession>
<evidence type="ECO:0000313" key="5">
    <source>
        <dbReference type="EMBL" id="MBD3122793.1"/>
    </source>
</evidence>
<dbReference type="CDD" id="cd06170">
    <property type="entry name" value="LuxR_C_like"/>
    <property type="match status" value="1"/>
</dbReference>
<dbReference type="InterPro" id="IPR036388">
    <property type="entry name" value="WH-like_DNA-bd_sf"/>
</dbReference>
<evidence type="ECO:0000313" key="7">
    <source>
        <dbReference type="Proteomes" id="UP000185597"/>
    </source>
</evidence>
<dbReference type="AlphaFoldDB" id="A0A1R0FRD4"/>
<dbReference type="OrthoDB" id="561214at2"/>
<dbReference type="Gene3D" id="3.40.50.2300">
    <property type="match status" value="1"/>
</dbReference>
<dbReference type="PANTHER" id="PTHR44688:SF25">
    <property type="entry name" value="HTH LUXR-TYPE DOMAIN-CONTAINING PROTEIN"/>
    <property type="match status" value="1"/>
</dbReference>
<organism evidence="5 8">
    <name type="scientific">Citrobacter braakii</name>
    <dbReference type="NCBI Taxonomy" id="57706"/>
    <lineage>
        <taxon>Bacteria</taxon>
        <taxon>Pseudomonadati</taxon>
        <taxon>Pseudomonadota</taxon>
        <taxon>Gammaproteobacteria</taxon>
        <taxon>Enterobacterales</taxon>
        <taxon>Enterobacteriaceae</taxon>
        <taxon>Citrobacter</taxon>
        <taxon>Citrobacter freundii complex</taxon>
    </lineage>
</organism>
<evidence type="ECO:0000259" key="4">
    <source>
        <dbReference type="PROSITE" id="PS50043"/>
    </source>
</evidence>
<dbReference type="PANTHER" id="PTHR44688">
    <property type="entry name" value="DNA-BINDING TRANSCRIPTIONAL ACTIVATOR DEVR_DOSR"/>
    <property type="match status" value="1"/>
</dbReference>
<dbReference type="PROSITE" id="PS50043">
    <property type="entry name" value="HTH_LUXR_2"/>
    <property type="match status" value="1"/>
</dbReference>
<dbReference type="RefSeq" id="WP_016155026.1">
    <property type="nucleotide sequence ID" value="NZ_CP099374.1"/>
</dbReference>
<dbReference type="Proteomes" id="UP000605024">
    <property type="component" value="Unassembled WGS sequence"/>
</dbReference>
<dbReference type="Proteomes" id="UP000185597">
    <property type="component" value="Unassembled WGS sequence"/>
</dbReference>
<dbReference type="GO" id="GO:0006355">
    <property type="term" value="P:regulation of DNA-templated transcription"/>
    <property type="evidence" value="ECO:0007669"/>
    <property type="project" value="InterPro"/>
</dbReference>
<dbReference type="InterPro" id="IPR016032">
    <property type="entry name" value="Sig_transdc_resp-reg_C-effctor"/>
</dbReference>
<dbReference type="SMART" id="SM00421">
    <property type="entry name" value="HTH_LUXR"/>
    <property type="match status" value="1"/>
</dbReference>
<evidence type="ECO:0000313" key="8">
    <source>
        <dbReference type="Proteomes" id="UP000605024"/>
    </source>
</evidence>
<keyword evidence="3" id="KW-0804">Transcription</keyword>
<keyword evidence="2" id="KW-0238">DNA-binding</keyword>
<feature type="domain" description="HTH luxR-type" evidence="4">
    <location>
        <begin position="142"/>
        <end position="207"/>
    </location>
</feature>
<reference evidence="6 7" key="1">
    <citation type="submission" date="2017-01" db="EMBL/GenBank/DDBJ databases">
        <title>First report of the plasmid-mediated mcr-1 gene in Citrobacter freudii.</title>
        <authorList>
            <person name="Liu J."/>
            <person name="Yang Y."/>
            <person name="Li Y."/>
            <person name="Liu D."/>
            <person name="Tuo H."/>
            <person name="Davis M."/>
            <person name="Zhang A."/>
        </authorList>
    </citation>
    <scope>NUCLEOTIDE SEQUENCE [LARGE SCALE GENOMIC DNA]</scope>
    <source>
        <strain evidence="6 7">SCC4</strain>
    </source>
</reference>
<dbReference type="GO" id="GO:0003677">
    <property type="term" value="F:DNA binding"/>
    <property type="evidence" value="ECO:0007669"/>
    <property type="project" value="UniProtKB-KW"/>
</dbReference>
<proteinExistence type="predicted"/>
<dbReference type="Pfam" id="PF00196">
    <property type="entry name" value="GerE"/>
    <property type="match status" value="1"/>
</dbReference>
<dbReference type="EMBL" id="JACXSK010000003">
    <property type="protein sequence ID" value="MBD3122793.1"/>
    <property type="molecule type" value="Genomic_DNA"/>
</dbReference>
<dbReference type="SUPFAM" id="SSF46894">
    <property type="entry name" value="C-terminal effector domain of the bipartite response regulators"/>
    <property type="match status" value="1"/>
</dbReference>
<dbReference type="InterPro" id="IPR000792">
    <property type="entry name" value="Tscrpt_reg_LuxR_C"/>
</dbReference>
<dbReference type="Gene3D" id="1.10.10.10">
    <property type="entry name" value="Winged helix-like DNA-binding domain superfamily/Winged helix DNA-binding domain"/>
    <property type="match status" value="1"/>
</dbReference>
<evidence type="ECO:0000313" key="6">
    <source>
        <dbReference type="EMBL" id="OLY67084.1"/>
    </source>
</evidence>
<name>A0A1R0FRD4_CITBR</name>